<comment type="caution">
    <text evidence="8">The sequence shown here is derived from an EMBL/GenBank/DDBJ whole genome shotgun (WGS) entry which is preliminary data.</text>
</comment>
<dbReference type="GO" id="GO:0008312">
    <property type="term" value="F:7S RNA binding"/>
    <property type="evidence" value="ECO:0007669"/>
    <property type="project" value="UniProtKB-UniRule"/>
</dbReference>
<evidence type="ECO:0000256" key="7">
    <source>
        <dbReference type="RuleBase" id="RU368100"/>
    </source>
</evidence>
<evidence type="ECO:0000256" key="1">
    <source>
        <dbReference type="ARBA" id="ARBA00004496"/>
    </source>
</evidence>
<evidence type="ECO:0000256" key="4">
    <source>
        <dbReference type="ARBA" id="ARBA00022884"/>
    </source>
</evidence>
<accession>A0AAN7TK52</accession>
<dbReference type="GO" id="GO:0005786">
    <property type="term" value="C:signal recognition particle, endoplasmic reticulum targeting"/>
    <property type="evidence" value="ECO:0007669"/>
    <property type="project" value="UniProtKB-UniRule"/>
</dbReference>
<evidence type="ECO:0000256" key="5">
    <source>
        <dbReference type="ARBA" id="ARBA00023135"/>
    </source>
</evidence>
<sequence length="117" mass="13167">MYLDNEAFLSALNKLYQTTSKKGSVWVTMKKYVDSDSNFSLKKPDRVKSDEEENKCLVRATNGKKKISTIVLAKDKAMFEKSYKNVLLINLDNLKVEKKKPTNASTAAKSAAKKSKV</sequence>
<keyword evidence="5 7" id="KW-0733">Signal recognition particle</keyword>
<dbReference type="InterPro" id="IPR003210">
    <property type="entry name" value="Signal_recog_particle_SRP14"/>
</dbReference>
<gene>
    <name evidence="8" type="ORF">RB653_010493</name>
</gene>
<evidence type="ECO:0000313" key="9">
    <source>
        <dbReference type="Proteomes" id="UP001344447"/>
    </source>
</evidence>
<dbReference type="PANTHER" id="PTHR12013">
    <property type="entry name" value="SIGNAL RECOGNITION PARTICLE 14 KD PROTEIN"/>
    <property type="match status" value="1"/>
</dbReference>
<keyword evidence="9" id="KW-1185">Reference proteome</keyword>
<keyword evidence="6 7" id="KW-0687">Ribonucleoprotein</keyword>
<keyword evidence="3 7" id="KW-0963">Cytoplasm</keyword>
<evidence type="ECO:0000256" key="2">
    <source>
        <dbReference type="ARBA" id="ARBA00010349"/>
    </source>
</evidence>
<dbReference type="FunFam" id="3.30.720.10:FF:000003">
    <property type="entry name" value="Signal recognition particle 14"/>
    <property type="match status" value="1"/>
</dbReference>
<proteinExistence type="inferred from homology"/>
<comment type="similarity">
    <text evidence="2 7">Belongs to the SRP14 family.</text>
</comment>
<dbReference type="GO" id="GO:0006614">
    <property type="term" value="P:SRP-dependent cotranslational protein targeting to membrane"/>
    <property type="evidence" value="ECO:0007669"/>
    <property type="project" value="UniProtKB-UniRule"/>
</dbReference>
<organism evidence="8 9">
    <name type="scientific">Dictyostelium firmibasis</name>
    <dbReference type="NCBI Taxonomy" id="79012"/>
    <lineage>
        <taxon>Eukaryota</taxon>
        <taxon>Amoebozoa</taxon>
        <taxon>Evosea</taxon>
        <taxon>Eumycetozoa</taxon>
        <taxon>Dictyostelia</taxon>
        <taxon>Dictyosteliales</taxon>
        <taxon>Dictyosteliaceae</taxon>
        <taxon>Dictyostelium</taxon>
    </lineage>
</organism>
<protein>
    <recommendedName>
        <fullName evidence="7">Signal recognition particle 14 kDa protein</fullName>
        <shortName evidence="7">SRP14</shortName>
    </recommendedName>
</protein>
<dbReference type="AlphaFoldDB" id="A0AAN7TK52"/>
<name>A0AAN7TK52_9MYCE</name>
<dbReference type="Gene3D" id="3.30.720.10">
    <property type="entry name" value="Signal recognition particle alu RNA binding heterodimer, srp9/1"/>
    <property type="match status" value="1"/>
</dbReference>
<comment type="function">
    <text evidence="7">Component of the signal recognition particle (SRP) complex, a ribonucleoprotein complex that mediates the cotranslational targeting of secretory and membrane proteins to the endoplasmic reticulum (ER). SRP9 together with SRP14 and the Alu portion of the SRP RNA, constitutes the elongation arrest domain of SRP. The complex of SRP9 and SRP14 is required for SRP RNA binding.</text>
</comment>
<dbReference type="SUPFAM" id="SSF54762">
    <property type="entry name" value="Signal recognition particle alu RNA binding heterodimer, SRP9/14"/>
    <property type="match status" value="1"/>
</dbReference>
<comment type="subunit">
    <text evidence="7">Heterodimer with SRP9; binds RNA as heterodimer. Component of a signal recognition particle (SRP) complex that consists of a 7SL RNA molecule of 300 nucleotides and six protein subunits: SRP72, SRP68, SRP54, SRP19, SRP14 and SRP9.</text>
</comment>
<keyword evidence="4 7" id="KW-0694">RNA-binding</keyword>
<dbReference type="InterPro" id="IPR009018">
    <property type="entry name" value="Signal_recog_particle_SRP9/14"/>
</dbReference>
<reference evidence="8 9" key="1">
    <citation type="submission" date="2023-11" db="EMBL/GenBank/DDBJ databases">
        <title>Dfirmibasis_genome.</title>
        <authorList>
            <person name="Edelbroek B."/>
            <person name="Kjellin J."/>
            <person name="Jerlstrom-Hultqvist J."/>
            <person name="Soderbom F."/>
        </authorList>
    </citation>
    <scope>NUCLEOTIDE SEQUENCE [LARGE SCALE GENOMIC DNA]</scope>
    <source>
        <strain evidence="8 9">TNS-C-14</strain>
    </source>
</reference>
<evidence type="ECO:0000256" key="6">
    <source>
        <dbReference type="ARBA" id="ARBA00023274"/>
    </source>
</evidence>
<dbReference type="Pfam" id="PF02290">
    <property type="entry name" value="SRP14"/>
    <property type="match status" value="1"/>
</dbReference>
<evidence type="ECO:0000256" key="3">
    <source>
        <dbReference type="ARBA" id="ARBA00022490"/>
    </source>
</evidence>
<comment type="subcellular location">
    <subcellularLocation>
        <location evidence="1 7">Cytoplasm</location>
    </subcellularLocation>
</comment>
<dbReference type="Proteomes" id="UP001344447">
    <property type="component" value="Unassembled WGS sequence"/>
</dbReference>
<dbReference type="EMBL" id="JAVFKY010000006">
    <property type="protein sequence ID" value="KAK5575237.1"/>
    <property type="molecule type" value="Genomic_DNA"/>
</dbReference>
<dbReference type="GO" id="GO:0030942">
    <property type="term" value="F:endoplasmic reticulum signal peptide binding"/>
    <property type="evidence" value="ECO:0007669"/>
    <property type="project" value="UniProtKB-UniRule"/>
</dbReference>
<evidence type="ECO:0000313" key="8">
    <source>
        <dbReference type="EMBL" id="KAK5575237.1"/>
    </source>
</evidence>